<reference evidence="2" key="1">
    <citation type="journal article" date="2014" name="Int. J. Syst. Evol. Microbiol.">
        <title>Complete genome sequence of Corynebacterium casei LMG S-19264T (=DSM 44701T), isolated from a smear-ripened cheese.</title>
        <authorList>
            <consortium name="US DOE Joint Genome Institute (JGI-PGF)"/>
            <person name="Walter F."/>
            <person name="Albersmeier A."/>
            <person name="Kalinowski J."/>
            <person name="Ruckert C."/>
        </authorList>
    </citation>
    <scope>NUCLEOTIDE SEQUENCE</scope>
    <source>
        <strain evidence="2">CGMCC 1.14988</strain>
    </source>
</reference>
<keyword evidence="3" id="KW-1185">Reference proteome</keyword>
<reference evidence="2" key="2">
    <citation type="submission" date="2020-09" db="EMBL/GenBank/DDBJ databases">
        <authorList>
            <person name="Sun Q."/>
            <person name="Zhou Y."/>
        </authorList>
    </citation>
    <scope>NUCLEOTIDE SEQUENCE</scope>
    <source>
        <strain evidence="2">CGMCC 1.14988</strain>
    </source>
</reference>
<dbReference type="Proteomes" id="UP000650511">
    <property type="component" value="Unassembled WGS sequence"/>
</dbReference>
<protein>
    <recommendedName>
        <fullName evidence="1">GAF domain-containing protein</fullName>
    </recommendedName>
</protein>
<dbReference type="OrthoDB" id="3688893at2"/>
<dbReference type="InterPro" id="IPR003018">
    <property type="entry name" value="GAF"/>
</dbReference>
<dbReference type="InterPro" id="IPR029016">
    <property type="entry name" value="GAF-like_dom_sf"/>
</dbReference>
<dbReference type="Pfam" id="PF13185">
    <property type="entry name" value="GAF_2"/>
    <property type="match status" value="1"/>
</dbReference>
<proteinExistence type="predicted"/>
<evidence type="ECO:0000313" key="3">
    <source>
        <dbReference type="Proteomes" id="UP000650511"/>
    </source>
</evidence>
<dbReference type="SMART" id="SM00065">
    <property type="entry name" value="GAF"/>
    <property type="match status" value="1"/>
</dbReference>
<dbReference type="SUPFAM" id="SSF55781">
    <property type="entry name" value="GAF domain-like"/>
    <property type="match status" value="1"/>
</dbReference>
<sequence length="198" mass="20782">MSDDGPPATDAPALAAYGRALRLLGELLDGPPPVEQMLHDLLAVALAATPGLAAATVTMISEEGDLVTAATTDDAARTVDQLEYELEQGPCVTALRTGEEQLVDDVHTDPRWPDFNRRAAELGFATVGGLPLIANGETLGALNVFGAHPSDLDEAVLATLRRLLPPLATSLARARAHRRYQRLLGEVVPTHGAPSAGE</sequence>
<dbReference type="RefSeq" id="WP_130650012.1">
    <property type="nucleotide sequence ID" value="NZ_BMHA01000008.1"/>
</dbReference>
<name>A0A8J3AB71_9ACTN</name>
<evidence type="ECO:0000259" key="1">
    <source>
        <dbReference type="SMART" id="SM00065"/>
    </source>
</evidence>
<feature type="domain" description="GAF" evidence="1">
    <location>
        <begin position="33"/>
        <end position="181"/>
    </location>
</feature>
<comment type="caution">
    <text evidence="2">The sequence shown here is derived from an EMBL/GenBank/DDBJ whole genome shotgun (WGS) entry which is preliminary data.</text>
</comment>
<dbReference type="EMBL" id="BMHA01000008">
    <property type="protein sequence ID" value="GGI07129.1"/>
    <property type="molecule type" value="Genomic_DNA"/>
</dbReference>
<dbReference type="Gene3D" id="3.30.450.40">
    <property type="match status" value="1"/>
</dbReference>
<organism evidence="2 3">
    <name type="scientific">Egicoccus halophilus</name>
    <dbReference type="NCBI Taxonomy" id="1670830"/>
    <lineage>
        <taxon>Bacteria</taxon>
        <taxon>Bacillati</taxon>
        <taxon>Actinomycetota</taxon>
        <taxon>Nitriliruptoria</taxon>
        <taxon>Egicoccales</taxon>
        <taxon>Egicoccaceae</taxon>
        <taxon>Egicoccus</taxon>
    </lineage>
</organism>
<gene>
    <name evidence="2" type="ORF">GCM10011354_22540</name>
</gene>
<dbReference type="AlphaFoldDB" id="A0A8J3AB71"/>
<accession>A0A8J3AB71</accession>
<evidence type="ECO:0000313" key="2">
    <source>
        <dbReference type="EMBL" id="GGI07129.1"/>
    </source>
</evidence>